<dbReference type="Proteomes" id="UP000193355">
    <property type="component" value="Unassembled WGS sequence"/>
</dbReference>
<dbReference type="Pfam" id="PF13692">
    <property type="entry name" value="Glyco_trans_1_4"/>
    <property type="match status" value="1"/>
</dbReference>
<keyword evidence="5" id="KW-1185">Reference proteome</keyword>
<evidence type="ECO:0000313" key="5">
    <source>
        <dbReference type="Proteomes" id="UP000193355"/>
    </source>
</evidence>
<name>A0A1X7JP61_9BACT</name>
<keyword evidence="1" id="KW-0328">Glycosyltransferase</keyword>
<organism evidence="4 5">
    <name type="scientific">Dethiosulfovibrio salsuginis</name>
    <dbReference type="NCBI Taxonomy" id="561720"/>
    <lineage>
        <taxon>Bacteria</taxon>
        <taxon>Thermotogati</taxon>
        <taxon>Synergistota</taxon>
        <taxon>Synergistia</taxon>
        <taxon>Synergistales</taxon>
        <taxon>Dethiosulfovibrionaceae</taxon>
        <taxon>Dethiosulfovibrio</taxon>
    </lineage>
</organism>
<feature type="domain" description="Glycosyltransferase subfamily 4-like N-terminal" evidence="3">
    <location>
        <begin position="12"/>
        <end position="155"/>
    </location>
</feature>
<sequence length="331" mass="36065">MKIVHLLPGLEVGGVETHVVDLASEQARSGHRVTVVSGGGRMVSQLHPDVTHITMAVHRKNPITGAICAVKLAWMARSKGWDVLHAHSRVPAWIAWWTSTISGVPFIVTCHGIYSLNAGLTPYRHADGAICVSKAVMDHQRDWLPTRTAVIKNGIPDPGVRWSPKEGGPFRFLFVGRLTKVKGIDFLISAFLPMANRQDWVLDIAGEGPLEEELREKVASAGLGDRISFLGYRDDVAELLSKSHCCLFPSRSEGAGLVLLTALAVGTPVIASDLPAFRETLDDRSLIPMEASVWTDRLANAIDHPDSPQPTSPPRSIHDMAVEVGEFYVTK</sequence>
<protein>
    <submittedName>
        <fullName evidence="4">Glycosyltransferase involved in cell wall bisynthesis</fullName>
    </submittedName>
</protein>
<dbReference type="Gene3D" id="3.40.50.2000">
    <property type="entry name" value="Glycogen Phosphorylase B"/>
    <property type="match status" value="2"/>
</dbReference>
<dbReference type="CDD" id="cd03819">
    <property type="entry name" value="GT4_WavL-like"/>
    <property type="match status" value="1"/>
</dbReference>
<evidence type="ECO:0000259" key="3">
    <source>
        <dbReference type="Pfam" id="PF13439"/>
    </source>
</evidence>
<evidence type="ECO:0000313" key="4">
    <source>
        <dbReference type="EMBL" id="SMG30044.1"/>
    </source>
</evidence>
<dbReference type="PANTHER" id="PTHR12526:SF510">
    <property type="entry name" value="D-INOSITOL 3-PHOSPHATE GLYCOSYLTRANSFERASE"/>
    <property type="match status" value="1"/>
</dbReference>
<dbReference type="EMBL" id="FXBB01000014">
    <property type="protein sequence ID" value="SMG30044.1"/>
    <property type="molecule type" value="Genomic_DNA"/>
</dbReference>
<dbReference type="GO" id="GO:0016757">
    <property type="term" value="F:glycosyltransferase activity"/>
    <property type="evidence" value="ECO:0007669"/>
    <property type="project" value="UniProtKB-KW"/>
</dbReference>
<proteinExistence type="predicted"/>
<dbReference type="Pfam" id="PF13439">
    <property type="entry name" value="Glyco_transf_4"/>
    <property type="match status" value="1"/>
</dbReference>
<evidence type="ECO:0000256" key="2">
    <source>
        <dbReference type="ARBA" id="ARBA00022679"/>
    </source>
</evidence>
<dbReference type="PANTHER" id="PTHR12526">
    <property type="entry name" value="GLYCOSYLTRANSFERASE"/>
    <property type="match status" value="1"/>
</dbReference>
<reference evidence="5" key="1">
    <citation type="submission" date="2017-04" db="EMBL/GenBank/DDBJ databases">
        <authorList>
            <person name="Varghese N."/>
            <person name="Submissions S."/>
        </authorList>
    </citation>
    <scope>NUCLEOTIDE SEQUENCE [LARGE SCALE GENOMIC DNA]</scope>
    <source>
        <strain evidence="5">USBA 82</strain>
    </source>
</reference>
<evidence type="ECO:0000256" key="1">
    <source>
        <dbReference type="ARBA" id="ARBA00022676"/>
    </source>
</evidence>
<dbReference type="InterPro" id="IPR028098">
    <property type="entry name" value="Glyco_trans_4-like_N"/>
</dbReference>
<keyword evidence="2 4" id="KW-0808">Transferase</keyword>
<gene>
    <name evidence="4" type="ORF">SAMN06275492_11460</name>
</gene>
<dbReference type="STRING" id="561720.SAMN06275492_11460"/>
<dbReference type="AlphaFoldDB" id="A0A1X7JP61"/>
<dbReference type="SUPFAM" id="SSF53756">
    <property type="entry name" value="UDP-Glycosyltransferase/glycogen phosphorylase"/>
    <property type="match status" value="1"/>
</dbReference>
<accession>A0A1X7JP61</accession>